<dbReference type="EMBL" id="JAGEUA010000004">
    <property type="protein sequence ID" value="KAL0984344.1"/>
    <property type="molecule type" value="Genomic_DNA"/>
</dbReference>
<keyword evidence="3" id="KW-1185">Reference proteome</keyword>
<organism evidence="2 3">
    <name type="scientific">Umbra pygmaea</name>
    <name type="common">Eastern mudminnow</name>
    <dbReference type="NCBI Taxonomy" id="75934"/>
    <lineage>
        <taxon>Eukaryota</taxon>
        <taxon>Metazoa</taxon>
        <taxon>Chordata</taxon>
        <taxon>Craniata</taxon>
        <taxon>Vertebrata</taxon>
        <taxon>Euteleostomi</taxon>
        <taxon>Actinopterygii</taxon>
        <taxon>Neopterygii</taxon>
        <taxon>Teleostei</taxon>
        <taxon>Protacanthopterygii</taxon>
        <taxon>Esociformes</taxon>
        <taxon>Umbridae</taxon>
        <taxon>Umbra</taxon>
    </lineage>
</organism>
<dbReference type="AlphaFoldDB" id="A0ABD0XK53"/>
<protein>
    <submittedName>
        <fullName evidence="2">Uncharacterized protein</fullName>
    </submittedName>
</protein>
<feature type="transmembrane region" description="Helical" evidence="1">
    <location>
        <begin position="84"/>
        <end position="104"/>
    </location>
</feature>
<name>A0ABD0XK53_UMBPY</name>
<dbReference type="Proteomes" id="UP001557470">
    <property type="component" value="Unassembled WGS sequence"/>
</dbReference>
<keyword evidence="1" id="KW-0472">Membrane</keyword>
<keyword evidence="1" id="KW-1133">Transmembrane helix</keyword>
<gene>
    <name evidence="2" type="ORF">UPYG_G00140260</name>
</gene>
<dbReference type="Gene3D" id="1.20.1070.10">
    <property type="entry name" value="Rhodopsin 7-helix transmembrane proteins"/>
    <property type="match status" value="1"/>
</dbReference>
<evidence type="ECO:0000313" key="2">
    <source>
        <dbReference type="EMBL" id="KAL0984344.1"/>
    </source>
</evidence>
<proteinExistence type="predicted"/>
<sequence>MENQTDFNLHPESSVTVQPFDISSTSSSSLFNSNIRWDIMDIIAASDLTSRANYVYAFCALLGFASACFLLYSFIQSYRAHRGLAWLDSLLWAFCGFHLLLLLLSLSSVAHRPKYLEVTHLSCAALAFAVNMASLCVVFLLVLIGYALIYDPPTHAILRRPGVCVALGVLVSVSCSLLLAGLRDSPGDLSSVGNCIIHHTKAGRSYATAKLCLGVVIPYVLLLGLLIASCVRQWKSSSRFLSGSEEGPMFLVVSVVIFVCQLFHGIVLIRAVKKQGEALNPHESAFLDVSEFVMFSGSCLSLVLVLLLHRPSRDSLLEVWRQLRECCRGLGGRQTHRHITDPQVLL</sequence>
<reference evidence="2 3" key="1">
    <citation type="submission" date="2024-06" db="EMBL/GenBank/DDBJ databases">
        <authorList>
            <person name="Pan Q."/>
            <person name="Wen M."/>
            <person name="Jouanno E."/>
            <person name="Zahm M."/>
            <person name="Klopp C."/>
            <person name="Cabau C."/>
            <person name="Louis A."/>
            <person name="Berthelot C."/>
            <person name="Parey E."/>
            <person name="Roest Crollius H."/>
            <person name="Montfort J."/>
            <person name="Robinson-Rechavi M."/>
            <person name="Bouchez O."/>
            <person name="Lampietro C."/>
            <person name="Lopez Roques C."/>
            <person name="Donnadieu C."/>
            <person name="Postlethwait J."/>
            <person name="Bobe J."/>
            <person name="Verreycken H."/>
            <person name="Guiguen Y."/>
        </authorList>
    </citation>
    <scope>NUCLEOTIDE SEQUENCE [LARGE SCALE GENOMIC DNA]</scope>
    <source>
        <strain evidence="2">Up_M1</strain>
        <tissue evidence="2">Testis</tissue>
    </source>
</reference>
<feature type="transmembrane region" description="Helical" evidence="1">
    <location>
        <begin position="249"/>
        <end position="272"/>
    </location>
</feature>
<evidence type="ECO:0000313" key="3">
    <source>
        <dbReference type="Proteomes" id="UP001557470"/>
    </source>
</evidence>
<feature type="transmembrane region" description="Helical" evidence="1">
    <location>
        <begin position="207"/>
        <end position="228"/>
    </location>
</feature>
<feature type="transmembrane region" description="Helical" evidence="1">
    <location>
        <begin position="124"/>
        <end position="150"/>
    </location>
</feature>
<feature type="transmembrane region" description="Helical" evidence="1">
    <location>
        <begin position="54"/>
        <end position="72"/>
    </location>
</feature>
<accession>A0ABD0XK53</accession>
<dbReference type="SUPFAM" id="SSF81321">
    <property type="entry name" value="Family A G protein-coupled receptor-like"/>
    <property type="match status" value="1"/>
</dbReference>
<feature type="transmembrane region" description="Helical" evidence="1">
    <location>
        <begin position="162"/>
        <end position="182"/>
    </location>
</feature>
<dbReference type="PANTHER" id="PTHR37680:SF1">
    <property type="entry name" value="C130050O18RIK PROTEIN"/>
    <property type="match status" value="1"/>
</dbReference>
<evidence type="ECO:0000256" key="1">
    <source>
        <dbReference type="SAM" id="Phobius"/>
    </source>
</evidence>
<comment type="caution">
    <text evidence="2">The sequence shown here is derived from an EMBL/GenBank/DDBJ whole genome shotgun (WGS) entry which is preliminary data.</text>
</comment>
<keyword evidence="1" id="KW-0812">Transmembrane</keyword>
<feature type="transmembrane region" description="Helical" evidence="1">
    <location>
        <begin position="292"/>
        <end position="308"/>
    </location>
</feature>
<dbReference type="PANTHER" id="PTHR37680">
    <property type="entry name" value="C130050O18RIK PROTEIN"/>
    <property type="match status" value="1"/>
</dbReference>